<comment type="caution">
    <text evidence="2">The sequence shown here is derived from an EMBL/GenBank/DDBJ whole genome shotgun (WGS) entry which is preliminary data.</text>
</comment>
<protein>
    <submittedName>
        <fullName evidence="2">Uncharacterized protein</fullName>
    </submittedName>
</protein>
<feature type="compositionally biased region" description="Low complexity" evidence="1">
    <location>
        <begin position="13"/>
        <end position="30"/>
    </location>
</feature>
<sequence>MPPRNVDRFSSISAEESSGTDAASAAASAAVQSLIPHRTRELAITYGLGARLHHGERHWDDIRDELARGWERLRGAERASWSQVEADVEGAWRLVLAD</sequence>
<proteinExistence type="predicted"/>
<gene>
    <name evidence="2" type="ORF">D9T17_05945</name>
</gene>
<dbReference type="EMBL" id="RCTY01000019">
    <property type="protein sequence ID" value="ROU07751.1"/>
    <property type="molecule type" value="Genomic_DNA"/>
</dbReference>
<evidence type="ECO:0000256" key="1">
    <source>
        <dbReference type="SAM" id="MobiDB-lite"/>
    </source>
</evidence>
<name>A0A3N2RK55_LYSEN</name>
<feature type="region of interest" description="Disordered" evidence="1">
    <location>
        <begin position="1"/>
        <end position="30"/>
    </location>
</feature>
<accession>A0A3N2RK55</accession>
<reference evidence="2 3" key="1">
    <citation type="submission" date="2018-10" db="EMBL/GenBank/DDBJ databases">
        <title>The genome of Lysobacter enzymogenes OH11.</title>
        <authorList>
            <person name="Liu F."/>
            <person name="Zhao Y."/>
            <person name="Qian G."/>
            <person name="Chen Y."/>
            <person name="Xu H."/>
        </authorList>
    </citation>
    <scope>NUCLEOTIDE SEQUENCE [LARGE SCALE GENOMIC DNA]</scope>
    <source>
        <strain evidence="2 3">OH11</strain>
    </source>
</reference>
<dbReference type="Proteomes" id="UP000275910">
    <property type="component" value="Unassembled WGS sequence"/>
</dbReference>
<dbReference type="AlphaFoldDB" id="A0A3N2RK55"/>
<evidence type="ECO:0000313" key="2">
    <source>
        <dbReference type="EMBL" id="ROU07751.1"/>
    </source>
</evidence>
<evidence type="ECO:0000313" key="3">
    <source>
        <dbReference type="Proteomes" id="UP000275910"/>
    </source>
</evidence>
<organism evidence="2 3">
    <name type="scientific">Lysobacter enzymogenes</name>
    <dbReference type="NCBI Taxonomy" id="69"/>
    <lineage>
        <taxon>Bacteria</taxon>
        <taxon>Pseudomonadati</taxon>
        <taxon>Pseudomonadota</taxon>
        <taxon>Gammaproteobacteria</taxon>
        <taxon>Lysobacterales</taxon>
        <taxon>Lysobacteraceae</taxon>
        <taxon>Lysobacter</taxon>
    </lineage>
</organism>